<accession>A0AC58UHJ1</accession>
<evidence type="ECO:0000313" key="1">
    <source>
        <dbReference type="Proteomes" id="UP000790787"/>
    </source>
</evidence>
<organism evidence="1 2">
    <name type="scientific">Nicotiana tabacum</name>
    <name type="common">Common tobacco</name>
    <dbReference type="NCBI Taxonomy" id="4097"/>
    <lineage>
        <taxon>Eukaryota</taxon>
        <taxon>Viridiplantae</taxon>
        <taxon>Streptophyta</taxon>
        <taxon>Embryophyta</taxon>
        <taxon>Tracheophyta</taxon>
        <taxon>Spermatophyta</taxon>
        <taxon>Magnoliopsida</taxon>
        <taxon>eudicotyledons</taxon>
        <taxon>Gunneridae</taxon>
        <taxon>Pentapetalae</taxon>
        <taxon>asterids</taxon>
        <taxon>lamiids</taxon>
        <taxon>Solanales</taxon>
        <taxon>Solanaceae</taxon>
        <taxon>Nicotianoideae</taxon>
        <taxon>Nicotianeae</taxon>
        <taxon>Nicotiana</taxon>
    </lineage>
</organism>
<sequence>MTLEDINAWKMFFDGAVNAKGIGIGAILISPTGQHYLATSRLRFFCTNNTTEYETCIICMNMEIDQDVEELLIMGDSDLIIRQAQGEWKTRDVKLIPYRQCVEDHSQLFKSVEFRYIPHFHNELAEHLLLWPRCCRIQAISTLTH</sequence>
<protein>
    <submittedName>
        <fullName evidence="2">Uncharacterized protein LOC142180790</fullName>
    </submittedName>
</protein>
<name>A0AC58UHJ1_TOBAC</name>
<dbReference type="RefSeq" id="XP_075108965.1">
    <property type="nucleotide sequence ID" value="XM_075252864.1"/>
</dbReference>
<gene>
    <name evidence="2" type="primary">LOC142180790</name>
</gene>
<reference evidence="1" key="1">
    <citation type="journal article" date="2014" name="Nat. Commun.">
        <title>The tobacco genome sequence and its comparison with those of tomato and potato.</title>
        <authorList>
            <person name="Sierro N."/>
            <person name="Battey J.N."/>
            <person name="Ouadi S."/>
            <person name="Bakaher N."/>
            <person name="Bovet L."/>
            <person name="Willig A."/>
            <person name="Goepfert S."/>
            <person name="Peitsch M.C."/>
            <person name="Ivanov N.V."/>
        </authorList>
    </citation>
    <scope>NUCLEOTIDE SEQUENCE [LARGE SCALE GENOMIC DNA]</scope>
</reference>
<evidence type="ECO:0000313" key="2">
    <source>
        <dbReference type="RefSeq" id="XP_075108965.1"/>
    </source>
</evidence>
<reference evidence="2" key="2">
    <citation type="submission" date="2025-08" db="UniProtKB">
        <authorList>
            <consortium name="RefSeq"/>
        </authorList>
    </citation>
    <scope>IDENTIFICATION</scope>
    <source>
        <tissue evidence="2">Leaf</tissue>
    </source>
</reference>
<keyword evidence="1" id="KW-1185">Reference proteome</keyword>
<dbReference type="Proteomes" id="UP000790787">
    <property type="component" value="Chromosome 5"/>
</dbReference>
<proteinExistence type="predicted"/>